<dbReference type="FunFam" id="3.30.230.10:FF:000002">
    <property type="entry name" value="30S ribosomal protein S5"/>
    <property type="match status" value="1"/>
</dbReference>
<dbReference type="GO" id="GO:0019843">
    <property type="term" value="F:rRNA binding"/>
    <property type="evidence" value="ECO:0007669"/>
    <property type="project" value="UniProtKB-UniRule"/>
</dbReference>
<protein>
    <recommendedName>
        <fullName evidence="7 8">Small ribosomal subunit protein uS5</fullName>
    </recommendedName>
</protein>
<proteinExistence type="inferred from homology"/>
<evidence type="ECO:0000256" key="8">
    <source>
        <dbReference type="HAMAP-Rule" id="MF_01307"/>
    </source>
</evidence>
<evidence type="ECO:0000256" key="3">
    <source>
        <dbReference type="ARBA" id="ARBA00022730"/>
    </source>
</evidence>
<dbReference type="GO" id="GO:0006412">
    <property type="term" value="P:translation"/>
    <property type="evidence" value="ECO:0007669"/>
    <property type="project" value="UniProtKB-UniRule"/>
</dbReference>
<dbReference type="InterPro" id="IPR020568">
    <property type="entry name" value="Ribosomal_Su5_D2-typ_SF"/>
</dbReference>
<comment type="similarity">
    <text evidence="2 8 9">Belongs to the universal ribosomal protein uS5 family.</text>
</comment>
<organism evidence="11 12">
    <name type="scientific">Urbifossiella limnaea</name>
    <dbReference type="NCBI Taxonomy" id="2528023"/>
    <lineage>
        <taxon>Bacteria</taxon>
        <taxon>Pseudomonadati</taxon>
        <taxon>Planctomycetota</taxon>
        <taxon>Planctomycetia</taxon>
        <taxon>Gemmatales</taxon>
        <taxon>Gemmataceae</taxon>
        <taxon>Urbifossiella</taxon>
    </lineage>
</organism>
<dbReference type="InterPro" id="IPR005712">
    <property type="entry name" value="Ribosomal_uS5_bac-type"/>
</dbReference>
<accession>A0A517XRS0</accession>
<dbReference type="Gene3D" id="3.30.230.10">
    <property type="match status" value="1"/>
</dbReference>
<keyword evidence="3 8" id="KW-0699">rRNA-binding</keyword>
<dbReference type="RefSeq" id="WP_145237364.1">
    <property type="nucleotide sequence ID" value="NZ_CP036273.1"/>
</dbReference>
<dbReference type="KEGG" id="uli:ETAA1_21490"/>
<dbReference type="PANTHER" id="PTHR48277:SF1">
    <property type="entry name" value="MITOCHONDRIAL RIBOSOMAL PROTEIN S5"/>
    <property type="match status" value="1"/>
</dbReference>
<dbReference type="AlphaFoldDB" id="A0A517XRS0"/>
<dbReference type="InterPro" id="IPR018192">
    <property type="entry name" value="Ribosomal_uS5_N_CS"/>
</dbReference>
<dbReference type="PROSITE" id="PS50881">
    <property type="entry name" value="S5_DSRBD"/>
    <property type="match status" value="1"/>
</dbReference>
<evidence type="ECO:0000256" key="7">
    <source>
        <dbReference type="ARBA" id="ARBA00035255"/>
    </source>
</evidence>
<sequence>MARDRDRGGDRDSRDNALVDFVVKIKRSACVVKGGRRFSFNALVVVGDKRGKVSYGYGKANEVPPSVEKAIKEGEANVNRSKKVSLRGNTIPHRVIGKFGASKVIMVPAGPGTGVKAGPGVREVLQAAGVTNILTKVHGSTNPMNLVKATINGLNQLRTREEVAALRGVAL</sequence>
<reference evidence="11 12" key="1">
    <citation type="submission" date="2019-02" db="EMBL/GenBank/DDBJ databases">
        <title>Deep-cultivation of Planctomycetes and their phenomic and genomic characterization uncovers novel biology.</title>
        <authorList>
            <person name="Wiegand S."/>
            <person name="Jogler M."/>
            <person name="Boedeker C."/>
            <person name="Pinto D."/>
            <person name="Vollmers J."/>
            <person name="Rivas-Marin E."/>
            <person name="Kohn T."/>
            <person name="Peeters S.H."/>
            <person name="Heuer A."/>
            <person name="Rast P."/>
            <person name="Oberbeckmann S."/>
            <person name="Bunk B."/>
            <person name="Jeske O."/>
            <person name="Meyerdierks A."/>
            <person name="Storesund J.E."/>
            <person name="Kallscheuer N."/>
            <person name="Luecker S."/>
            <person name="Lage O.M."/>
            <person name="Pohl T."/>
            <person name="Merkel B.J."/>
            <person name="Hornburger P."/>
            <person name="Mueller R.-W."/>
            <person name="Bruemmer F."/>
            <person name="Labrenz M."/>
            <person name="Spormann A.M."/>
            <person name="Op den Camp H."/>
            <person name="Overmann J."/>
            <person name="Amann R."/>
            <person name="Jetten M.S.M."/>
            <person name="Mascher T."/>
            <person name="Medema M.H."/>
            <person name="Devos D.P."/>
            <person name="Kaster A.-K."/>
            <person name="Ovreas L."/>
            <person name="Rohde M."/>
            <person name="Galperin M.Y."/>
            <person name="Jogler C."/>
        </authorList>
    </citation>
    <scope>NUCLEOTIDE SEQUENCE [LARGE SCALE GENOMIC DNA]</scope>
    <source>
        <strain evidence="11 12">ETA_A1</strain>
    </source>
</reference>
<dbReference type="OrthoDB" id="9809045at2"/>
<dbReference type="InterPro" id="IPR013810">
    <property type="entry name" value="Ribosomal_uS5_N"/>
</dbReference>
<keyword evidence="12" id="KW-1185">Reference proteome</keyword>
<dbReference type="PROSITE" id="PS00585">
    <property type="entry name" value="RIBOSOMAL_S5"/>
    <property type="match status" value="1"/>
</dbReference>
<dbReference type="GO" id="GO:0003735">
    <property type="term" value="F:structural constituent of ribosome"/>
    <property type="evidence" value="ECO:0007669"/>
    <property type="project" value="UniProtKB-UniRule"/>
</dbReference>
<dbReference type="GO" id="GO:0015935">
    <property type="term" value="C:small ribosomal subunit"/>
    <property type="evidence" value="ECO:0007669"/>
    <property type="project" value="InterPro"/>
</dbReference>
<gene>
    <name evidence="8 11" type="primary">rpsE</name>
    <name evidence="11" type="ORF">ETAA1_21490</name>
</gene>
<dbReference type="GO" id="GO:0005737">
    <property type="term" value="C:cytoplasm"/>
    <property type="evidence" value="ECO:0007669"/>
    <property type="project" value="UniProtKB-ARBA"/>
</dbReference>
<evidence type="ECO:0000256" key="4">
    <source>
        <dbReference type="ARBA" id="ARBA00022884"/>
    </source>
</evidence>
<feature type="domain" description="S5 DRBM" evidence="10">
    <location>
        <begin position="18"/>
        <end position="81"/>
    </location>
</feature>
<keyword evidence="4 8" id="KW-0694">RNA-binding</keyword>
<evidence type="ECO:0000256" key="6">
    <source>
        <dbReference type="ARBA" id="ARBA00023274"/>
    </source>
</evidence>
<name>A0A517XRS0_9BACT</name>
<dbReference type="NCBIfam" id="TIGR01021">
    <property type="entry name" value="rpsE_bact"/>
    <property type="match status" value="1"/>
</dbReference>
<dbReference type="Gene3D" id="3.30.160.20">
    <property type="match status" value="1"/>
</dbReference>
<keyword evidence="6 8" id="KW-0687">Ribonucleoprotein</keyword>
<evidence type="ECO:0000313" key="12">
    <source>
        <dbReference type="Proteomes" id="UP000319576"/>
    </source>
</evidence>
<evidence type="ECO:0000256" key="1">
    <source>
        <dbReference type="ARBA" id="ARBA00003093"/>
    </source>
</evidence>
<dbReference type="InterPro" id="IPR005324">
    <property type="entry name" value="Ribosomal_uS5_C"/>
</dbReference>
<dbReference type="EMBL" id="CP036273">
    <property type="protein sequence ID" value="QDU20204.1"/>
    <property type="molecule type" value="Genomic_DNA"/>
</dbReference>
<comment type="subunit">
    <text evidence="8">Part of the 30S ribosomal subunit. Contacts proteins S4 and S8.</text>
</comment>
<comment type="domain">
    <text evidence="8">The N-terminal domain interacts with the head of the 30S subunit; the C-terminal domain interacts with the body and contacts protein S4. The interaction surface between S4 and S5 is involved in control of translational fidelity.</text>
</comment>
<evidence type="ECO:0000259" key="10">
    <source>
        <dbReference type="PROSITE" id="PS50881"/>
    </source>
</evidence>
<dbReference type="SUPFAM" id="SSF54768">
    <property type="entry name" value="dsRNA-binding domain-like"/>
    <property type="match status" value="1"/>
</dbReference>
<evidence type="ECO:0000256" key="5">
    <source>
        <dbReference type="ARBA" id="ARBA00022980"/>
    </source>
</evidence>
<dbReference type="Pfam" id="PF00333">
    <property type="entry name" value="Ribosomal_S5"/>
    <property type="match status" value="1"/>
</dbReference>
<comment type="function">
    <text evidence="8">With S4 and S12 plays an important role in translational accuracy.</text>
</comment>
<evidence type="ECO:0000256" key="2">
    <source>
        <dbReference type="ARBA" id="ARBA00008945"/>
    </source>
</evidence>
<keyword evidence="5 8" id="KW-0689">Ribosomal protein</keyword>
<dbReference type="SUPFAM" id="SSF54211">
    <property type="entry name" value="Ribosomal protein S5 domain 2-like"/>
    <property type="match status" value="1"/>
</dbReference>
<dbReference type="PANTHER" id="PTHR48277">
    <property type="entry name" value="MITOCHONDRIAL RIBOSOMAL PROTEIN S5"/>
    <property type="match status" value="1"/>
</dbReference>
<dbReference type="Pfam" id="PF03719">
    <property type="entry name" value="Ribosomal_S5_C"/>
    <property type="match status" value="1"/>
</dbReference>
<dbReference type="HAMAP" id="MF_01307_B">
    <property type="entry name" value="Ribosomal_uS5_B"/>
    <property type="match status" value="1"/>
</dbReference>
<evidence type="ECO:0000256" key="9">
    <source>
        <dbReference type="RuleBase" id="RU003823"/>
    </source>
</evidence>
<dbReference type="InterPro" id="IPR014721">
    <property type="entry name" value="Ribsml_uS5_D2-typ_fold_subgr"/>
</dbReference>
<dbReference type="InterPro" id="IPR000851">
    <property type="entry name" value="Ribosomal_uS5"/>
</dbReference>
<dbReference type="Proteomes" id="UP000319576">
    <property type="component" value="Chromosome"/>
</dbReference>
<comment type="function">
    <text evidence="1 8">Located at the back of the 30S subunit body where it stabilizes the conformation of the head with respect to the body.</text>
</comment>
<evidence type="ECO:0000313" key="11">
    <source>
        <dbReference type="EMBL" id="QDU20204.1"/>
    </source>
</evidence>